<dbReference type="PANTHER" id="PTHR46652">
    <property type="entry name" value="LEUCINE-RICH REPEAT AND IQ DOMAIN-CONTAINING PROTEIN 1-RELATED"/>
    <property type="match status" value="1"/>
</dbReference>
<sequence>MSRYLTSIAVLLTSLTQLSGCWIEVSVPSGGDVTGGSSGYYCESGQTCAIEVADMRFSATFEARPWAGWVFMGWRQDWKYLCGGSQETCTLSTDNPYFPEDPRLVKLIESDEVFYLQPVFVRGTPTETAIAAVADPALRVCLRTVVDDIRDVAYAEELPRLECGNLQSLQGLEVFQGLERLELDDFENELIDLSPLQALVRLRTLALVGNGDDDTFRDTSHLGEQLTAMPDLESLDLSRNAIDDLSPLAVALAQLKRLTQLNLFANQISDLRPLSALHKLTSLNLLGNQIEDIGPLAAMTRLRFLELSGNSITDLRPLAELKELTTLNTIGSPIDDISPLQGLQQLQFLNLSGGNIDNLAPLQSLTALEVLRLKRNQISEVDSLAGLNRLTWIELAGNAIEDIGGLADLTRVEYLDLGENALRDLGPLAGMIGLQELNLNQNRIVDVGPLAGLDNLRELSLGGNEIVDVSPLTDLAGLDFLDLRENAISEVGDLANSLSPGAILLLSGNPLSCGEIDRLLSEKQLSVVYHPLPAECT</sequence>
<dbReference type="InterPro" id="IPR025875">
    <property type="entry name" value="Leu-rich_rpt_4"/>
</dbReference>
<dbReference type="Gene3D" id="3.80.10.10">
    <property type="entry name" value="Ribonuclease Inhibitor"/>
    <property type="match status" value="2"/>
</dbReference>
<dbReference type="InterPro" id="IPR050836">
    <property type="entry name" value="SDS22/Internalin_LRR"/>
</dbReference>
<dbReference type="PANTHER" id="PTHR46652:SF3">
    <property type="entry name" value="LEUCINE-RICH REPEAT-CONTAINING PROTEIN 9"/>
    <property type="match status" value="1"/>
</dbReference>
<dbReference type="Pfam" id="PF13516">
    <property type="entry name" value="LRR_6"/>
    <property type="match status" value="1"/>
</dbReference>
<evidence type="ECO:0000256" key="2">
    <source>
        <dbReference type="ARBA" id="ARBA00022737"/>
    </source>
</evidence>
<dbReference type="PROSITE" id="PS51450">
    <property type="entry name" value="LRR"/>
    <property type="match status" value="10"/>
</dbReference>
<proteinExistence type="predicted"/>
<dbReference type="InterPro" id="IPR032675">
    <property type="entry name" value="LRR_dom_sf"/>
</dbReference>
<accession>A0A5B0X5N0</accession>
<name>A0A5B0X5N0_9GAMM</name>
<reference evidence="3 4" key="1">
    <citation type="submission" date="2019-09" db="EMBL/GenBank/DDBJ databases">
        <authorList>
            <person name="Chen X.-Y."/>
        </authorList>
    </citation>
    <scope>NUCLEOTIDE SEQUENCE [LARGE SCALE GENOMIC DNA]</scope>
    <source>
        <strain evidence="3 4">NY5</strain>
    </source>
</reference>
<dbReference type="SMART" id="SM00369">
    <property type="entry name" value="LRR_TYP"/>
    <property type="match status" value="7"/>
</dbReference>
<dbReference type="EMBL" id="VTUX01000001">
    <property type="protein sequence ID" value="KAA1193985.1"/>
    <property type="molecule type" value="Genomic_DNA"/>
</dbReference>
<dbReference type="AlphaFoldDB" id="A0A5B0X5N0"/>
<dbReference type="Proteomes" id="UP000323708">
    <property type="component" value="Unassembled WGS sequence"/>
</dbReference>
<keyword evidence="1" id="KW-0433">Leucine-rich repeat</keyword>
<gene>
    <name evidence="3" type="ORF">F0M18_00630</name>
</gene>
<dbReference type="Pfam" id="PF13855">
    <property type="entry name" value="LRR_8"/>
    <property type="match status" value="1"/>
</dbReference>
<dbReference type="InterPro" id="IPR001611">
    <property type="entry name" value="Leu-rich_rpt"/>
</dbReference>
<dbReference type="SUPFAM" id="SSF52058">
    <property type="entry name" value="L domain-like"/>
    <property type="match status" value="1"/>
</dbReference>
<dbReference type="SMART" id="SM00365">
    <property type="entry name" value="LRR_SD22"/>
    <property type="match status" value="9"/>
</dbReference>
<dbReference type="RefSeq" id="WP_149609454.1">
    <property type="nucleotide sequence ID" value="NZ_VTUX01000001.1"/>
</dbReference>
<comment type="caution">
    <text evidence="3">The sequence shown here is derived from an EMBL/GenBank/DDBJ whole genome shotgun (WGS) entry which is preliminary data.</text>
</comment>
<dbReference type="InterPro" id="IPR003591">
    <property type="entry name" value="Leu-rich_rpt_typical-subtyp"/>
</dbReference>
<evidence type="ECO:0000256" key="1">
    <source>
        <dbReference type="ARBA" id="ARBA00022614"/>
    </source>
</evidence>
<evidence type="ECO:0000313" key="3">
    <source>
        <dbReference type="EMBL" id="KAA1193985.1"/>
    </source>
</evidence>
<protein>
    <submittedName>
        <fullName evidence="3">Leucine-rich repeat domain-containing protein</fullName>
    </submittedName>
</protein>
<keyword evidence="2" id="KW-0677">Repeat</keyword>
<evidence type="ECO:0000313" key="4">
    <source>
        <dbReference type="Proteomes" id="UP000323708"/>
    </source>
</evidence>
<organism evidence="3 4">
    <name type="scientific">Pseudohalioglobus sediminis</name>
    <dbReference type="NCBI Taxonomy" id="2606449"/>
    <lineage>
        <taxon>Bacteria</taxon>
        <taxon>Pseudomonadati</taxon>
        <taxon>Pseudomonadota</taxon>
        <taxon>Gammaproteobacteria</taxon>
        <taxon>Cellvibrionales</taxon>
        <taxon>Halieaceae</taxon>
        <taxon>Pseudohalioglobus</taxon>
    </lineage>
</organism>
<dbReference type="Pfam" id="PF12799">
    <property type="entry name" value="LRR_4"/>
    <property type="match status" value="3"/>
</dbReference>
<keyword evidence="4" id="KW-1185">Reference proteome</keyword>